<dbReference type="Proteomes" id="UP000267268">
    <property type="component" value="Chromosome 1"/>
</dbReference>
<dbReference type="KEGG" id="fll:EI427_09430"/>
<dbReference type="EMBL" id="CP034562">
    <property type="protein sequence ID" value="AZQ62451.1"/>
    <property type="molecule type" value="Genomic_DNA"/>
</dbReference>
<organism evidence="3 4">
    <name type="scientific">Flammeovirga pectinis</name>
    <dbReference type="NCBI Taxonomy" id="2494373"/>
    <lineage>
        <taxon>Bacteria</taxon>
        <taxon>Pseudomonadati</taxon>
        <taxon>Bacteroidota</taxon>
        <taxon>Cytophagia</taxon>
        <taxon>Cytophagales</taxon>
        <taxon>Flammeovirgaceae</taxon>
        <taxon>Flammeovirga</taxon>
    </lineage>
</organism>
<dbReference type="InterPro" id="IPR011042">
    <property type="entry name" value="6-blade_b-propeller_TolB-like"/>
</dbReference>
<dbReference type="GO" id="GO:0005576">
    <property type="term" value="C:extracellular region"/>
    <property type="evidence" value="ECO:0007669"/>
    <property type="project" value="UniProtKB-SubCell"/>
</dbReference>
<evidence type="ECO:0000256" key="1">
    <source>
        <dbReference type="ARBA" id="ARBA00004613"/>
    </source>
</evidence>
<dbReference type="PANTHER" id="PTHR10009:SF18">
    <property type="entry name" value="PROTEIN YELLOW-LIKE PROTEIN"/>
    <property type="match status" value="1"/>
</dbReference>
<dbReference type="SUPFAM" id="SSF63829">
    <property type="entry name" value="Calcium-dependent phosphotriesterase"/>
    <property type="match status" value="1"/>
</dbReference>
<reference evidence="3 4" key="1">
    <citation type="submission" date="2018-12" db="EMBL/GenBank/DDBJ databases">
        <title>Flammeovirga pectinis sp. nov., isolated from the gut of the Korean scallop, Patinopecten yessoensis.</title>
        <authorList>
            <person name="Bae J.-W."/>
            <person name="Jeong Y.-S."/>
            <person name="Kang W."/>
        </authorList>
    </citation>
    <scope>NUCLEOTIDE SEQUENCE [LARGE SCALE GENOMIC DNA]</scope>
    <source>
        <strain evidence="3 4">L12M1</strain>
    </source>
</reference>
<evidence type="ECO:0000313" key="3">
    <source>
        <dbReference type="EMBL" id="AZQ62451.1"/>
    </source>
</evidence>
<evidence type="ECO:0000256" key="2">
    <source>
        <dbReference type="ARBA" id="ARBA00022525"/>
    </source>
</evidence>
<dbReference type="InterPro" id="IPR017996">
    <property type="entry name" value="MRJP/yellow-related"/>
</dbReference>
<dbReference type="PROSITE" id="PS51257">
    <property type="entry name" value="PROKAR_LIPOPROTEIN"/>
    <property type="match status" value="1"/>
</dbReference>
<keyword evidence="4" id="KW-1185">Reference proteome</keyword>
<comment type="subcellular location">
    <subcellularLocation>
        <location evidence="1">Secreted</location>
    </subcellularLocation>
</comment>
<sequence>MKLINYITLFIAVSLFVISCSPKEQSNMQDDKKLTLVASSSNQWTGIAVSKKNRVFVNFPKWSDSVPTSVAEIIDGEIVPYPSEMWNKEGGVTSFRSVQSVVCDGRSRLYVLDTNNPQFKGVLEGGPVLYEFDLSTDQLIRSYSFTKAVYHRNSYFNDVRIDINREKAFITDSGEGGIIVLDLATGEAKRFLDGDKSVQPENDHLICNGIKWENKIASDGIALSPDNNYLYYTALSSHTLYRIKTAILLETDASSADIANEIEKVATIPATDGMLFDRKGNLWMGGLEGNMINVWTVDNEMVHLIKDERVKWADSFAKNIDREIYFTTSQIYLPEDKRGKYEIYKLSMDALSNR</sequence>
<proteinExistence type="predicted"/>
<dbReference type="Pfam" id="PF03022">
    <property type="entry name" value="MRJP"/>
    <property type="match status" value="1"/>
</dbReference>
<gene>
    <name evidence="3" type="ORF">EI427_09430</name>
</gene>
<dbReference type="Gene3D" id="2.120.10.30">
    <property type="entry name" value="TolB, C-terminal domain"/>
    <property type="match status" value="1"/>
</dbReference>
<name>A0A3S9P2M3_9BACT</name>
<keyword evidence="2" id="KW-0964">Secreted</keyword>
<accession>A0A3S9P2M3</accession>
<dbReference type="OrthoDB" id="9797664at2"/>
<dbReference type="PANTHER" id="PTHR10009">
    <property type="entry name" value="PROTEIN YELLOW-RELATED"/>
    <property type="match status" value="1"/>
</dbReference>
<evidence type="ECO:0008006" key="5">
    <source>
        <dbReference type="Google" id="ProtNLM"/>
    </source>
</evidence>
<protein>
    <recommendedName>
        <fullName evidence="5">SMP-30/Gluconolactonase/LRE-like region domain-containing protein</fullName>
    </recommendedName>
</protein>
<dbReference type="RefSeq" id="WP_126613966.1">
    <property type="nucleotide sequence ID" value="NZ_CP034562.1"/>
</dbReference>
<dbReference type="AlphaFoldDB" id="A0A3S9P2M3"/>
<evidence type="ECO:0000313" key="4">
    <source>
        <dbReference type="Proteomes" id="UP000267268"/>
    </source>
</evidence>